<feature type="domain" description="Barstar (barnase inhibitor)" evidence="2">
    <location>
        <begin position="9"/>
        <end position="80"/>
    </location>
</feature>
<gene>
    <name evidence="3" type="ORF">BHE75_02036</name>
</gene>
<dbReference type="EMBL" id="MIPT01000001">
    <property type="protein sequence ID" value="OHT20042.1"/>
    <property type="molecule type" value="Genomic_DNA"/>
</dbReference>
<dbReference type="SUPFAM" id="SSF52038">
    <property type="entry name" value="Barstar-related"/>
    <property type="match status" value="1"/>
</dbReference>
<protein>
    <recommendedName>
        <fullName evidence="2">Barstar (barnase inhibitor) domain-containing protein</fullName>
    </recommendedName>
</protein>
<dbReference type="Pfam" id="PF01337">
    <property type="entry name" value="Barstar"/>
    <property type="match status" value="1"/>
</dbReference>
<evidence type="ECO:0000256" key="1">
    <source>
        <dbReference type="ARBA" id="ARBA00006845"/>
    </source>
</evidence>
<dbReference type="InterPro" id="IPR035905">
    <property type="entry name" value="Barstar-like_sf"/>
</dbReference>
<dbReference type="OrthoDB" id="4793808at2"/>
<dbReference type="Proteomes" id="UP000179467">
    <property type="component" value="Unassembled WGS sequence"/>
</dbReference>
<comment type="caution">
    <text evidence="3">The sequence shown here is derived from an EMBL/GenBank/DDBJ whole genome shotgun (WGS) entry which is preliminary data.</text>
</comment>
<sequence length="136" mass="15000">MNDSSTPATFVIEGSNIHDIPSFYDEINRVFMGNGDWKLGPSLDALDDMLYGGYGALQGSGPVVLIWRGMEKNRTDLGLEATRAYYRAKLDAPDRYNVARINDDLAALERGAGATYFDIICEILAGHPRIEVQAKN</sequence>
<dbReference type="Gene3D" id="3.30.370.10">
    <property type="entry name" value="Barstar-like"/>
    <property type="match status" value="1"/>
</dbReference>
<reference evidence="3 4" key="1">
    <citation type="submission" date="2016-09" db="EMBL/GenBank/DDBJ databases">
        <title>Metabolic pathway, cell adaptation mechanisms and a novel monoxygenase revealed through proteogenomic-transcription analysis of a Sphingomonas haloaromaticamans strain degrading the fungicide ortho-phenylphenol.</title>
        <authorList>
            <person name="Perruchon C."/>
            <person name="Papadopoulou E.S."/>
            <person name="Rousidou C."/>
            <person name="Vasileiadis S."/>
            <person name="Tanou G."/>
            <person name="Amoutzias G."/>
            <person name="Molassiotis A."/>
            <person name="Karpouzas D.G."/>
        </authorList>
    </citation>
    <scope>NUCLEOTIDE SEQUENCE [LARGE SCALE GENOMIC DNA]</scope>
    <source>
        <strain evidence="3 4">P3</strain>
    </source>
</reference>
<dbReference type="InterPro" id="IPR000468">
    <property type="entry name" value="Barstar"/>
</dbReference>
<name>A0A1S1HE18_9SPHN</name>
<comment type="similarity">
    <text evidence="1">Belongs to the barstar family.</text>
</comment>
<evidence type="ECO:0000259" key="2">
    <source>
        <dbReference type="Pfam" id="PF01337"/>
    </source>
</evidence>
<proteinExistence type="inferred from homology"/>
<accession>A0A1S1HE18</accession>
<keyword evidence="4" id="KW-1185">Reference proteome</keyword>
<evidence type="ECO:0000313" key="3">
    <source>
        <dbReference type="EMBL" id="OHT20042.1"/>
    </source>
</evidence>
<dbReference type="RefSeq" id="WP_015460419.1">
    <property type="nucleotide sequence ID" value="NZ_MIPT01000001.1"/>
</dbReference>
<evidence type="ECO:0000313" key="4">
    <source>
        <dbReference type="Proteomes" id="UP000179467"/>
    </source>
</evidence>
<organism evidence="3 4">
    <name type="scientific">Edaphosphingomonas haloaromaticamans</name>
    <dbReference type="NCBI Taxonomy" id="653954"/>
    <lineage>
        <taxon>Bacteria</taxon>
        <taxon>Pseudomonadati</taxon>
        <taxon>Pseudomonadota</taxon>
        <taxon>Alphaproteobacteria</taxon>
        <taxon>Sphingomonadales</taxon>
        <taxon>Rhizorhabdaceae</taxon>
        <taxon>Edaphosphingomonas</taxon>
    </lineage>
</organism>
<dbReference type="AlphaFoldDB" id="A0A1S1HE18"/>